<name>A0A0F9TBM6_9ZZZZ</name>
<gene>
    <name evidence="1" type="ORF">LCGC14_0347320</name>
</gene>
<comment type="caution">
    <text evidence="1">The sequence shown here is derived from an EMBL/GenBank/DDBJ whole genome shotgun (WGS) entry which is preliminary data.</text>
</comment>
<accession>A0A0F9TBM6</accession>
<evidence type="ECO:0000313" key="1">
    <source>
        <dbReference type="EMBL" id="KKN78665.1"/>
    </source>
</evidence>
<reference evidence="1" key="1">
    <citation type="journal article" date="2015" name="Nature">
        <title>Complex archaea that bridge the gap between prokaryotes and eukaryotes.</title>
        <authorList>
            <person name="Spang A."/>
            <person name="Saw J.H."/>
            <person name="Jorgensen S.L."/>
            <person name="Zaremba-Niedzwiedzka K."/>
            <person name="Martijn J."/>
            <person name="Lind A.E."/>
            <person name="van Eijk R."/>
            <person name="Schleper C."/>
            <person name="Guy L."/>
            <person name="Ettema T.J."/>
        </authorList>
    </citation>
    <scope>NUCLEOTIDE SEQUENCE</scope>
</reference>
<dbReference type="AlphaFoldDB" id="A0A0F9TBM6"/>
<proteinExistence type="predicted"/>
<dbReference type="EMBL" id="LAZR01000258">
    <property type="protein sequence ID" value="KKN78665.1"/>
    <property type="molecule type" value="Genomic_DNA"/>
</dbReference>
<organism evidence="1">
    <name type="scientific">marine sediment metagenome</name>
    <dbReference type="NCBI Taxonomy" id="412755"/>
    <lineage>
        <taxon>unclassified sequences</taxon>
        <taxon>metagenomes</taxon>
        <taxon>ecological metagenomes</taxon>
    </lineage>
</organism>
<sequence>MGHYSEDASSVKVEFFKSSGKYYTTEAVIWTGNWKKDEGLIYDAFSKSLRDHLGSRLSDMIAVCIEPYHELSYPLMLMPGQWLQ</sequence>
<protein>
    <submittedName>
        <fullName evidence="1">Uncharacterized protein</fullName>
    </submittedName>
</protein>